<dbReference type="PANTHER" id="PTHR22550">
    <property type="entry name" value="SPORE GERMINATION PROTEIN"/>
    <property type="match status" value="1"/>
</dbReference>
<feature type="transmembrane region" description="Helical" evidence="3">
    <location>
        <begin position="311"/>
        <end position="333"/>
    </location>
</feature>
<dbReference type="InterPro" id="IPR004995">
    <property type="entry name" value="Spore_Ger"/>
</dbReference>
<gene>
    <name evidence="4" type="ORF">I8J29_03020</name>
</gene>
<dbReference type="PANTHER" id="PTHR22550:SF5">
    <property type="entry name" value="LEUCINE ZIPPER PROTEIN 4"/>
    <property type="match status" value="1"/>
</dbReference>
<dbReference type="RefSeq" id="WP_208846141.1">
    <property type="nucleotide sequence ID" value="NZ_JAGGDJ010000001.1"/>
</dbReference>
<sequence>MVMNTRQNRSLPDEAVGLKPEFDYNGPLSAALVENEAKLRTIFDKCGDCKFHRFQIATTCEALIVYLPGLISHEFLEQAVMRPMFALDAIAEGNRIDMASFMRYHVLHSLSIVTVASYEETVNGILSGNTAILFEGTAEAVLIETAYLHDRTITEPNSELTLRGAREGFIENIQTNLSMLRRKIKSERLKAEPVTIGDVTRTQVEIVYLSGIVNPRVLDEVKRRLAAVKLDGVLESGYIEEWLEDTPWSPFPQVQNTERPDVLAANLLEAKVGILVDGTPFALIVPFVFWGGLQAAEDYYERFVYASLIRILRLVLLLLSLMLPSIYVAITTFHPQMMPTNLLLSFASAVEPSPFPALIEALLMEFLFEVLREAGIRLPKQVGSAISIVGALVIGQAAVQAGIISAPMVIVVSLTGIASFAIPRYSFAIAFRILRFPLLIVSGMFGIIGLSIGLMFILIHLVNLESIGIPYLTPVAPVNLKNLNDVIVRVPRRFLRELPAAIAGRKMRRYRQTKE</sequence>
<keyword evidence="2 3" id="KW-0472">Membrane</keyword>
<feature type="transmembrane region" description="Helical" evidence="3">
    <location>
        <begin position="409"/>
        <end position="431"/>
    </location>
</feature>
<keyword evidence="5" id="KW-1185">Reference proteome</keyword>
<evidence type="ECO:0000256" key="2">
    <source>
        <dbReference type="ARBA" id="ARBA00023136"/>
    </source>
</evidence>
<dbReference type="Pfam" id="PF03323">
    <property type="entry name" value="GerA"/>
    <property type="match status" value="1"/>
</dbReference>
<comment type="caution">
    <text evidence="4">The sequence shown here is derived from an EMBL/GenBank/DDBJ whole genome shotgun (WGS) entry which is preliminary data.</text>
</comment>
<feature type="transmembrane region" description="Helical" evidence="3">
    <location>
        <begin position="383"/>
        <end position="403"/>
    </location>
</feature>
<dbReference type="EMBL" id="JAGGDJ010000001">
    <property type="protein sequence ID" value="MBO7743151.1"/>
    <property type="molecule type" value="Genomic_DNA"/>
</dbReference>
<comment type="similarity">
    <text evidence="1">Belongs to the GerABKA family.</text>
</comment>
<keyword evidence="3" id="KW-0812">Transmembrane</keyword>
<keyword evidence="3" id="KW-1133">Transmembrane helix</keyword>
<organism evidence="4 5">
    <name type="scientific">Paenibacillus artemisiicola</name>
    <dbReference type="NCBI Taxonomy" id="1172618"/>
    <lineage>
        <taxon>Bacteria</taxon>
        <taxon>Bacillati</taxon>
        <taxon>Bacillota</taxon>
        <taxon>Bacilli</taxon>
        <taxon>Bacillales</taxon>
        <taxon>Paenibacillaceae</taxon>
        <taxon>Paenibacillus</taxon>
    </lineage>
</organism>
<accession>A0ABS3W4B6</accession>
<evidence type="ECO:0000256" key="3">
    <source>
        <dbReference type="SAM" id="Phobius"/>
    </source>
</evidence>
<dbReference type="PIRSF" id="PIRSF005690">
    <property type="entry name" value="GerBA"/>
    <property type="match status" value="1"/>
</dbReference>
<evidence type="ECO:0000313" key="5">
    <source>
        <dbReference type="Proteomes" id="UP000670947"/>
    </source>
</evidence>
<dbReference type="InterPro" id="IPR050768">
    <property type="entry name" value="UPF0353/GerABKA_families"/>
</dbReference>
<reference evidence="4 5" key="1">
    <citation type="submission" date="2021-03" db="EMBL/GenBank/DDBJ databases">
        <title>Paenibacillus artemisicola MWE-103 whole genome sequence.</title>
        <authorList>
            <person name="Ham Y.J."/>
        </authorList>
    </citation>
    <scope>NUCLEOTIDE SEQUENCE [LARGE SCALE GENOMIC DNA]</scope>
    <source>
        <strain evidence="4 5">MWE-103</strain>
    </source>
</reference>
<protein>
    <submittedName>
        <fullName evidence="4">Spore germination protein</fullName>
    </submittedName>
</protein>
<feature type="transmembrane region" description="Helical" evidence="3">
    <location>
        <begin position="438"/>
        <end position="462"/>
    </location>
</feature>
<proteinExistence type="inferred from homology"/>
<dbReference type="Proteomes" id="UP000670947">
    <property type="component" value="Unassembled WGS sequence"/>
</dbReference>
<evidence type="ECO:0000256" key="1">
    <source>
        <dbReference type="ARBA" id="ARBA00005278"/>
    </source>
</evidence>
<name>A0ABS3W4B6_9BACL</name>
<evidence type="ECO:0000313" key="4">
    <source>
        <dbReference type="EMBL" id="MBO7743151.1"/>
    </source>
</evidence>